<feature type="binding site" evidence="3">
    <location>
        <begin position="245"/>
        <end position="250"/>
    </location>
    <ligand>
        <name>Mo-bis(molybdopterin guanine dinucleotide)</name>
        <dbReference type="ChEBI" id="CHEBI:60539"/>
    </ligand>
</feature>
<comment type="function">
    <text evidence="3">Required for formate dehydrogenase (FDH) activity. Acts as a sulfur carrier protein that transfers sulfur from IscS to the molybdenum cofactor prior to its insertion into FDH.</text>
</comment>
<dbReference type="Pfam" id="PF02634">
    <property type="entry name" value="FdhD-NarQ"/>
    <property type="match status" value="1"/>
</dbReference>
<evidence type="ECO:0000256" key="1">
    <source>
        <dbReference type="ARBA" id="ARBA00022490"/>
    </source>
</evidence>
<keyword evidence="2 3" id="KW-0501">Molybdenum cofactor biosynthesis</keyword>
<comment type="caution">
    <text evidence="4">The sequence shown here is derived from an EMBL/GenBank/DDBJ whole genome shotgun (WGS) entry which is preliminary data.</text>
</comment>
<feature type="active site" description="Cysteine persulfide intermediate" evidence="3">
    <location>
        <position position="106"/>
    </location>
</feature>
<dbReference type="PANTHER" id="PTHR30592:SF1">
    <property type="entry name" value="SULFUR CARRIER PROTEIN FDHD"/>
    <property type="match status" value="1"/>
</dbReference>
<accession>A0ABW5DX10</accession>
<dbReference type="PANTHER" id="PTHR30592">
    <property type="entry name" value="FORMATE DEHYDROGENASE"/>
    <property type="match status" value="1"/>
</dbReference>
<reference evidence="5" key="1">
    <citation type="journal article" date="2019" name="Int. J. Syst. Evol. Microbiol.">
        <title>The Global Catalogue of Microorganisms (GCM) 10K type strain sequencing project: providing services to taxonomists for standard genome sequencing and annotation.</title>
        <authorList>
            <consortium name="The Broad Institute Genomics Platform"/>
            <consortium name="The Broad Institute Genome Sequencing Center for Infectious Disease"/>
            <person name="Wu L."/>
            <person name="Ma J."/>
        </authorList>
    </citation>
    <scope>NUCLEOTIDE SEQUENCE [LARGE SCALE GENOMIC DNA]</scope>
    <source>
        <strain evidence="5">JCM 16545</strain>
    </source>
</reference>
<protein>
    <recommendedName>
        <fullName evidence="3">Sulfur carrier protein FdhD</fullName>
    </recommendedName>
</protein>
<dbReference type="InterPro" id="IPR003786">
    <property type="entry name" value="FdhD"/>
</dbReference>
<gene>
    <name evidence="3 4" type="primary">fdhD</name>
    <name evidence="4" type="ORF">ACFSQZ_00175</name>
</gene>
<proteinExistence type="inferred from homology"/>
<dbReference type="NCBIfam" id="TIGR00129">
    <property type="entry name" value="fdhD_narQ"/>
    <property type="match status" value="1"/>
</dbReference>
<keyword evidence="5" id="KW-1185">Reference proteome</keyword>
<dbReference type="Gene3D" id="3.40.140.10">
    <property type="entry name" value="Cytidine Deaminase, domain 2"/>
    <property type="match status" value="1"/>
</dbReference>
<evidence type="ECO:0000313" key="4">
    <source>
        <dbReference type="EMBL" id="MFD2274872.1"/>
    </source>
</evidence>
<comment type="subcellular location">
    <subcellularLocation>
        <location evidence="3">Cytoplasm</location>
    </subcellularLocation>
</comment>
<dbReference type="SUPFAM" id="SSF53927">
    <property type="entry name" value="Cytidine deaminase-like"/>
    <property type="match status" value="1"/>
</dbReference>
<dbReference type="NCBIfam" id="NF001943">
    <property type="entry name" value="PRK00724.1-2"/>
    <property type="match status" value="1"/>
</dbReference>
<dbReference type="PIRSF" id="PIRSF015626">
    <property type="entry name" value="FdhD"/>
    <property type="match status" value="1"/>
</dbReference>
<name>A0ABW5DX10_9BACT</name>
<dbReference type="Gene3D" id="3.10.20.10">
    <property type="match status" value="1"/>
</dbReference>
<dbReference type="InterPro" id="IPR016193">
    <property type="entry name" value="Cytidine_deaminase-like"/>
</dbReference>
<dbReference type="EMBL" id="JBHUJC010000001">
    <property type="protein sequence ID" value="MFD2274872.1"/>
    <property type="molecule type" value="Genomic_DNA"/>
</dbReference>
<comment type="similarity">
    <text evidence="3">Belongs to the FdhD family.</text>
</comment>
<sequence>MPSSRSKTFQIQKNGFSEAVDDSLAIEEPLQITLDGCPIAVVMRTPCDDADLVKGFLLTEGILAQLDAVSRIDLDQKKNHALVFLHDDVEVDYQRLQRNLYSASSCGICGKATIESIRQEHPKITSEETVAADVLLEIPDRLRAAQKTFGETGGLHAAGIFSLDGQLLVLREDVGRHNAIDKAIGWASDAGIDFSRVLLQVSGRVSFEVMQKAHAVGIPIISAISAPTSLAVEFAEESGQTLVGFLRPPRFNCYAGRHRLH</sequence>
<evidence type="ECO:0000256" key="3">
    <source>
        <dbReference type="HAMAP-Rule" id="MF_00187"/>
    </source>
</evidence>
<organism evidence="4 5">
    <name type="scientific">Rubritalea spongiae</name>
    <dbReference type="NCBI Taxonomy" id="430797"/>
    <lineage>
        <taxon>Bacteria</taxon>
        <taxon>Pseudomonadati</taxon>
        <taxon>Verrucomicrobiota</taxon>
        <taxon>Verrucomicrobiia</taxon>
        <taxon>Verrucomicrobiales</taxon>
        <taxon>Rubritaleaceae</taxon>
        <taxon>Rubritalea</taxon>
    </lineage>
</organism>
<dbReference type="Proteomes" id="UP001597297">
    <property type="component" value="Unassembled WGS sequence"/>
</dbReference>
<dbReference type="RefSeq" id="WP_377096467.1">
    <property type="nucleotide sequence ID" value="NZ_JBHSJM010000001.1"/>
</dbReference>
<dbReference type="HAMAP" id="MF_00187">
    <property type="entry name" value="FdhD"/>
    <property type="match status" value="1"/>
</dbReference>
<evidence type="ECO:0000313" key="5">
    <source>
        <dbReference type="Proteomes" id="UP001597297"/>
    </source>
</evidence>
<keyword evidence="1 3" id="KW-0963">Cytoplasm</keyword>
<evidence type="ECO:0000256" key="2">
    <source>
        <dbReference type="ARBA" id="ARBA00023150"/>
    </source>
</evidence>